<proteinExistence type="predicted"/>
<accession>A0A1G6HKP7</accession>
<evidence type="ECO:0008006" key="3">
    <source>
        <dbReference type="Google" id="ProtNLM"/>
    </source>
</evidence>
<protein>
    <recommendedName>
        <fullName evidence="3">Sporulation protein YtxC</fullName>
    </recommendedName>
</protein>
<evidence type="ECO:0000313" key="2">
    <source>
        <dbReference type="Proteomes" id="UP000242949"/>
    </source>
</evidence>
<keyword evidence="2" id="KW-1185">Reference proteome</keyword>
<dbReference type="EMBL" id="FMYI01000003">
    <property type="protein sequence ID" value="SDB94809.1"/>
    <property type="molecule type" value="Genomic_DNA"/>
</dbReference>
<dbReference type="AlphaFoldDB" id="A0A1G6HKP7"/>
<reference evidence="2" key="1">
    <citation type="submission" date="2016-09" db="EMBL/GenBank/DDBJ databases">
        <authorList>
            <person name="Varghese N."/>
            <person name="Submissions S."/>
        </authorList>
    </citation>
    <scope>NUCLEOTIDE SEQUENCE [LARGE SCALE GENOMIC DNA]</scope>
    <source>
        <strain evidence="2">S5</strain>
    </source>
</reference>
<gene>
    <name evidence="1" type="ORF">SAMN05421734_10385</name>
</gene>
<dbReference type="RefSeq" id="WP_090794011.1">
    <property type="nucleotide sequence ID" value="NZ_FMYI01000003.1"/>
</dbReference>
<evidence type="ECO:0000313" key="1">
    <source>
        <dbReference type="EMBL" id="SDB94809.1"/>
    </source>
</evidence>
<dbReference type="Proteomes" id="UP000242949">
    <property type="component" value="Unassembled WGS sequence"/>
</dbReference>
<organism evidence="1 2">
    <name type="scientific">Pelagirhabdus alkalitolerans</name>
    <dbReference type="NCBI Taxonomy" id="1612202"/>
    <lineage>
        <taxon>Bacteria</taxon>
        <taxon>Bacillati</taxon>
        <taxon>Bacillota</taxon>
        <taxon>Bacilli</taxon>
        <taxon>Bacillales</taxon>
        <taxon>Bacillaceae</taxon>
        <taxon>Pelagirhabdus</taxon>
    </lineage>
</organism>
<dbReference type="STRING" id="1612202.SAMN05421734_10385"/>
<sequence>MVELQFETKDSSHRMYQLLTKRMLTISSVKLPKLTIPNEYEQPLYDACVELFYLDCLMPLMVDRLTSNYHYDVEKDLRMVNQIMRFISRLLLTDNFIKSPSLYDYRRLIIKHFCSSKINNMIMYAQTCDAFFYRFEWLIDDIIARAIDEIKLDETYAEFLLSSQKFLKHKEKGPSVTIQAVNGKTICYQMGGLTSVSYVKKEDLLALPINLQCIAYDFPVLAFLIHKNPAFISFPVSIENKNFIRFLKRLYGNRICISAV</sequence>
<name>A0A1G6HKP7_9BACI</name>